<dbReference type="Gene3D" id="3.40.50.150">
    <property type="entry name" value="Vaccinia Virus protein VP39"/>
    <property type="match status" value="1"/>
</dbReference>
<dbReference type="InterPro" id="IPR007848">
    <property type="entry name" value="Small_mtfrase_dom"/>
</dbReference>
<evidence type="ECO:0000256" key="5">
    <source>
        <dbReference type="ARBA" id="ARBA00048391"/>
    </source>
</evidence>
<reference evidence="8 9" key="1">
    <citation type="submission" date="2019-01" db="EMBL/GenBank/DDBJ databases">
        <title>Lactibacter flavus gen. nov., sp. nov., a novel bacterium of the family Propionibacteriaceae isolated from raw milk and dairy products.</title>
        <authorList>
            <person name="Huptas C."/>
            <person name="Wenning M."/>
            <person name="Breitenwieser F."/>
            <person name="Doll E."/>
            <person name="Von Neubeck M."/>
            <person name="Busse H.-J."/>
            <person name="Scherer S."/>
        </authorList>
    </citation>
    <scope>NUCLEOTIDE SEQUENCE [LARGE SCALE GENOMIC DNA]</scope>
    <source>
        <strain evidence="8 9">DSM 22130</strain>
    </source>
</reference>
<dbReference type="OrthoDB" id="9800643at2"/>
<feature type="domain" description="Release factor glutamine methyltransferase N-terminal" evidence="7">
    <location>
        <begin position="6"/>
        <end position="67"/>
    </location>
</feature>
<proteinExistence type="predicted"/>
<dbReference type="CDD" id="cd02440">
    <property type="entry name" value="AdoMet_MTases"/>
    <property type="match status" value="1"/>
</dbReference>
<dbReference type="PANTHER" id="PTHR18895:SF74">
    <property type="entry name" value="MTRF1L RELEASE FACTOR GLUTAMINE METHYLTRANSFERASE"/>
    <property type="match status" value="1"/>
</dbReference>
<organism evidence="8 9">
    <name type="scientific">Propioniciclava tarda</name>
    <dbReference type="NCBI Taxonomy" id="433330"/>
    <lineage>
        <taxon>Bacteria</taxon>
        <taxon>Bacillati</taxon>
        <taxon>Actinomycetota</taxon>
        <taxon>Actinomycetes</taxon>
        <taxon>Propionibacteriales</taxon>
        <taxon>Propionibacteriaceae</taxon>
        <taxon>Propioniciclava</taxon>
    </lineage>
</organism>
<evidence type="ECO:0000256" key="4">
    <source>
        <dbReference type="ARBA" id="ARBA00022691"/>
    </source>
</evidence>
<evidence type="ECO:0000256" key="3">
    <source>
        <dbReference type="ARBA" id="ARBA00022679"/>
    </source>
</evidence>
<comment type="catalytic activity">
    <reaction evidence="5">
        <text>L-glutaminyl-[peptide chain release factor] + S-adenosyl-L-methionine = N(5)-methyl-L-glutaminyl-[peptide chain release factor] + S-adenosyl-L-homocysteine + H(+)</text>
        <dbReference type="Rhea" id="RHEA:42896"/>
        <dbReference type="Rhea" id="RHEA-COMP:10271"/>
        <dbReference type="Rhea" id="RHEA-COMP:10272"/>
        <dbReference type="ChEBI" id="CHEBI:15378"/>
        <dbReference type="ChEBI" id="CHEBI:30011"/>
        <dbReference type="ChEBI" id="CHEBI:57856"/>
        <dbReference type="ChEBI" id="CHEBI:59789"/>
        <dbReference type="ChEBI" id="CHEBI:61891"/>
        <dbReference type="EC" id="2.1.1.297"/>
    </reaction>
</comment>
<dbReference type="Pfam" id="PF05175">
    <property type="entry name" value="MTS"/>
    <property type="match status" value="1"/>
</dbReference>
<keyword evidence="9" id="KW-1185">Reference proteome</keyword>
<dbReference type="Gene3D" id="1.10.8.10">
    <property type="entry name" value="DNA helicase RuvA subunit, C-terminal domain"/>
    <property type="match status" value="1"/>
</dbReference>
<dbReference type="InterPro" id="IPR029063">
    <property type="entry name" value="SAM-dependent_MTases_sf"/>
</dbReference>
<dbReference type="Pfam" id="PF17827">
    <property type="entry name" value="PrmC_N"/>
    <property type="match status" value="1"/>
</dbReference>
<gene>
    <name evidence="8" type="primary">prmC</name>
    <name evidence="8" type="ORF">ET996_06435</name>
</gene>
<evidence type="ECO:0000256" key="2">
    <source>
        <dbReference type="ARBA" id="ARBA00022603"/>
    </source>
</evidence>
<dbReference type="EC" id="2.1.1.297" evidence="1"/>
<dbReference type="InterPro" id="IPR040758">
    <property type="entry name" value="PrmC_N"/>
</dbReference>
<dbReference type="NCBIfam" id="TIGR03534">
    <property type="entry name" value="RF_mod_PrmC"/>
    <property type="match status" value="1"/>
</dbReference>
<evidence type="ECO:0000313" key="9">
    <source>
        <dbReference type="Proteomes" id="UP000291933"/>
    </source>
</evidence>
<keyword evidence="2 8" id="KW-0489">Methyltransferase</keyword>
<feature type="domain" description="Methyltransferase small" evidence="6">
    <location>
        <begin position="121"/>
        <end position="198"/>
    </location>
</feature>
<evidence type="ECO:0000313" key="8">
    <source>
        <dbReference type="EMBL" id="TBT95158.1"/>
    </source>
</evidence>
<dbReference type="EMBL" id="SDMR01000006">
    <property type="protein sequence ID" value="TBT95158.1"/>
    <property type="molecule type" value="Genomic_DNA"/>
</dbReference>
<dbReference type="InterPro" id="IPR004556">
    <property type="entry name" value="HemK-like"/>
</dbReference>
<keyword evidence="4" id="KW-0949">S-adenosyl-L-methionine</keyword>
<dbReference type="InterPro" id="IPR002052">
    <property type="entry name" value="DNA_methylase_N6_adenine_CS"/>
</dbReference>
<dbReference type="InterPro" id="IPR019874">
    <property type="entry name" value="RF_methyltr_PrmC"/>
</dbReference>
<dbReference type="RefSeq" id="WP_131171745.1">
    <property type="nucleotide sequence ID" value="NZ_FXTL01000005.1"/>
</dbReference>
<accession>A0A4Q9KL19</accession>
<dbReference type="Proteomes" id="UP000291933">
    <property type="component" value="Unassembled WGS sequence"/>
</dbReference>
<dbReference type="InterPro" id="IPR050320">
    <property type="entry name" value="N5-glutamine_MTase"/>
</dbReference>
<sequence length="292" mass="30367">MRTSQLVAQGAQRLGSAAESKTLLAHVLGVEPASLPLIIEVSDAHAAAFAALLERRRAGEPVQHLTGRAFFRGVSVAVGPGVFIPRPETELLVQWALDALGAHPGRPAEAAGHEGPSAPVVVELCAGSGAISLALASECPGLVQYAVEVSDDAWPYLVRNVTGTALQPVLGDMADALSELDGTVDLVIANPPYIPESARSELPADVLRDPDMALFSGPDGLEALRVVASVATRLLRSGGVLGAEHDDTHHESAPNVLRAAGFVDVVDHLDLAGRPRYVTARVPDLSPGRMGP</sequence>
<dbReference type="PANTHER" id="PTHR18895">
    <property type="entry name" value="HEMK METHYLTRANSFERASE"/>
    <property type="match status" value="1"/>
</dbReference>
<dbReference type="GO" id="GO:0102559">
    <property type="term" value="F:peptide chain release factor N(5)-glutamine methyltransferase activity"/>
    <property type="evidence" value="ECO:0007669"/>
    <property type="project" value="UniProtKB-EC"/>
</dbReference>
<name>A0A4Q9KL19_PROTD</name>
<comment type="caution">
    <text evidence="8">The sequence shown here is derived from an EMBL/GenBank/DDBJ whole genome shotgun (WGS) entry which is preliminary data.</text>
</comment>
<evidence type="ECO:0000259" key="7">
    <source>
        <dbReference type="Pfam" id="PF17827"/>
    </source>
</evidence>
<dbReference type="GO" id="GO:0032259">
    <property type="term" value="P:methylation"/>
    <property type="evidence" value="ECO:0007669"/>
    <property type="project" value="UniProtKB-KW"/>
</dbReference>
<dbReference type="SUPFAM" id="SSF53335">
    <property type="entry name" value="S-adenosyl-L-methionine-dependent methyltransferases"/>
    <property type="match status" value="1"/>
</dbReference>
<evidence type="ECO:0000256" key="1">
    <source>
        <dbReference type="ARBA" id="ARBA00012771"/>
    </source>
</evidence>
<protein>
    <recommendedName>
        <fullName evidence="1">peptide chain release factor N(5)-glutamine methyltransferase</fullName>
        <ecNumber evidence="1">2.1.1.297</ecNumber>
    </recommendedName>
</protein>
<dbReference type="AlphaFoldDB" id="A0A4Q9KL19"/>
<dbReference type="NCBIfam" id="TIGR00536">
    <property type="entry name" value="hemK_fam"/>
    <property type="match status" value="1"/>
</dbReference>
<dbReference type="GO" id="GO:0003676">
    <property type="term" value="F:nucleic acid binding"/>
    <property type="evidence" value="ECO:0007669"/>
    <property type="project" value="InterPro"/>
</dbReference>
<dbReference type="PROSITE" id="PS00092">
    <property type="entry name" value="N6_MTASE"/>
    <property type="match status" value="1"/>
</dbReference>
<keyword evidence="3 8" id="KW-0808">Transferase</keyword>
<evidence type="ECO:0000259" key="6">
    <source>
        <dbReference type="Pfam" id="PF05175"/>
    </source>
</evidence>